<dbReference type="EMBL" id="CYXM01000002">
    <property type="protein sequence ID" value="CUM78231.1"/>
    <property type="molecule type" value="Genomic_DNA"/>
</dbReference>
<dbReference type="NCBIfam" id="TIGR02228">
    <property type="entry name" value="sigpep_I_arch"/>
    <property type="match status" value="1"/>
</dbReference>
<dbReference type="SUPFAM" id="SSF51306">
    <property type="entry name" value="LexA/Signal peptidase"/>
    <property type="match status" value="1"/>
</dbReference>
<dbReference type="GO" id="GO:0009003">
    <property type="term" value="F:signal peptidase activity"/>
    <property type="evidence" value="ECO:0007669"/>
    <property type="project" value="UniProtKB-EC"/>
</dbReference>
<evidence type="ECO:0000313" key="8">
    <source>
        <dbReference type="EMBL" id="CUM78231.1"/>
    </source>
</evidence>
<evidence type="ECO:0000256" key="4">
    <source>
        <dbReference type="ARBA" id="ARBA00023136"/>
    </source>
</evidence>
<organism evidence="8 9">
    <name type="scientific">Agathobacter rectalis</name>
    <dbReference type="NCBI Taxonomy" id="39491"/>
    <lineage>
        <taxon>Bacteria</taxon>
        <taxon>Bacillati</taxon>
        <taxon>Bacillota</taxon>
        <taxon>Clostridia</taxon>
        <taxon>Lachnospirales</taxon>
        <taxon>Lachnospiraceae</taxon>
        <taxon>Agathobacter</taxon>
    </lineage>
</organism>
<dbReference type="OrthoDB" id="385000at2"/>
<dbReference type="InterPro" id="IPR019533">
    <property type="entry name" value="Peptidase_S26"/>
</dbReference>
<dbReference type="RefSeq" id="WP_055237161.1">
    <property type="nucleotide sequence ID" value="NZ_CYXM01000002.1"/>
</dbReference>
<evidence type="ECO:0000313" key="9">
    <source>
        <dbReference type="Proteomes" id="UP000095673"/>
    </source>
</evidence>
<keyword evidence="2 6" id="KW-0812">Transmembrane</keyword>
<evidence type="ECO:0000256" key="2">
    <source>
        <dbReference type="ARBA" id="ARBA00022692"/>
    </source>
</evidence>
<dbReference type="InterPro" id="IPR001733">
    <property type="entry name" value="Peptidase_S26B"/>
</dbReference>
<evidence type="ECO:0000256" key="1">
    <source>
        <dbReference type="ARBA" id="ARBA00004370"/>
    </source>
</evidence>
<dbReference type="Proteomes" id="UP000095673">
    <property type="component" value="Unassembled WGS sequence"/>
</dbReference>
<dbReference type="CDD" id="cd06530">
    <property type="entry name" value="S26_SPase_I"/>
    <property type="match status" value="1"/>
</dbReference>
<dbReference type="InterPro" id="IPR036286">
    <property type="entry name" value="LexA/Signal_pep-like_sf"/>
</dbReference>
<accession>A0A173RK41</accession>
<dbReference type="PRINTS" id="PR00728">
    <property type="entry name" value="SIGNALPTASE"/>
</dbReference>
<feature type="domain" description="Peptidase S26" evidence="7">
    <location>
        <begin position="13"/>
        <end position="72"/>
    </location>
</feature>
<dbReference type="PANTHER" id="PTHR10806">
    <property type="entry name" value="SIGNAL PEPTIDASE COMPLEX CATALYTIC SUBUNIT SEC11"/>
    <property type="match status" value="1"/>
</dbReference>
<dbReference type="EC" id="3.4.21.89" evidence="5"/>
<dbReference type="GO" id="GO:0016020">
    <property type="term" value="C:membrane"/>
    <property type="evidence" value="ECO:0007669"/>
    <property type="project" value="UniProtKB-SubCell"/>
</dbReference>
<gene>
    <name evidence="8" type="primary">sipW</name>
    <name evidence="8" type="ORF">ERS852580_00505</name>
</gene>
<dbReference type="GO" id="GO:0006465">
    <property type="term" value="P:signal peptide processing"/>
    <property type="evidence" value="ECO:0007669"/>
    <property type="project" value="UniProtKB-UniRule"/>
</dbReference>
<reference evidence="8 9" key="1">
    <citation type="submission" date="2015-09" db="EMBL/GenBank/DDBJ databases">
        <authorList>
            <consortium name="Pathogen Informatics"/>
        </authorList>
    </citation>
    <scope>NUCLEOTIDE SEQUENCE [LARGE SCALE GENOMIC DNA]</scope>
    <source>
        <strain evidence="8 9">2789STDY5834968</strain>
    </source>
</reference>
<keyword evidence="4 6" id="KW-0472">Membrane</keyword>
<evidence type="ECO:0000256" key="5">
    <source>
        <dbReference type="NCBIfam" id="TIGR02228"/>
    </source>
</evidence>
<dbReference type="PANTHER" id="PTHR10806:SF6">
    <property type="entry name" value="SIGNAL PEPTIDASE COMPLEX CATALYTIC SUBUNIT SEC11"/>
    <property type="match status" value="1"/>
</dbReference>
<evidence type="ECO:0000259" key="7">
    <source>
        <dbReference type="Pfam" id="PF10502"/>
    </source>
</evidence>
<feature type="transmembrane region" description="Helical" evidence="6">
    <location>
        <begin position="7"/>
        <end position="25"/>
    </location>
</feature>
<dbReference type="Pfam" id="PF10502">
    <property type="entry name" value="Peptidase_S26"/>
    <property type="match status" value="1"/>
</dbReference>
<comment type="subcellular location">
    <subcellularLocation>
        <location evidence="1">Membrane</location>
    </subcellularLocation>
</comment>
<evidence type="ECO:0000256" key="6">
    <source>
        <dbReference type="SAM" id="Phobius"/>
    </source>
</evidence>
<dbReference type="GO" id="GO:0004252">
    <property type="term" value="F:serine-type endopeptidase activity"/>
    <property type="evidence" value="ECO:0007669"/>
    <property type="project" value="UniProtKB-UniRule"/>
</dbReference>
<protein>
    <recommendedName>
        <fullName evidence="5">Signal peptidase I</fullName>
        <ecNumber evidence="5">3.4.21.89</ecNumber>
    </recommendedName>
</protein>
<dbReference type="AlphaFoldDB" id="A0A173RK41"/>
<feature type="transmembrane region" description="Helical" evidence="6">
    <location>
        <begin position="134"/>
        <end position="150"/>
    </location>
</feature>
<proteinExistence type="predicted"/>
<keyword evidence="3 6" id="KW-1133">Transmembrane helix</keyword>
<name>A0A173RK41_9FIRM</name>
<sequence length="159" mass="17496">MRRLINIISSIILLILVLIIIVIFVPKLFGIEPMVVVSGSMEPSYMKGSLLYVKEDTGGIQTGDAITFYRNGELVTHRVVEINTDEKTYTTKGDANQVNDVQPVAWSDVVGVPVFDIPVLGYPASFLGTTQGKFLFIVLLIIFTGITVLTDKKMEKTNG</sequence>
<evidence type="ECO:0000256" key="3">
    <source>
        <dbReference type="ARBA" id="ARBA00022989"/>
    </source>
</evidence>
<keyword evidence="8" id="KW-0378">Hydrolase</keyword>